<dbReference type="AlphaFoldDB" id="A0A7Y0LEN9"/>
<comment type="caution">
    <text evidence="1">The sequence shown here is derived from an EMBL/GenBank/DDBJ whole genome shotgun (WGS) entry which is preliminary data.</text>
</comment>
<protein>
    <recommendedName>
        <fullName evidence="3">Class IIb bacteriocin, lactobin A/cerein 7B family</fullName>
    </recommendedName>
</protein>
<name>A0A7Y0LEN9_9GAMM</name>
<dbReference type="EMBL" id="JABBXH010000003">
    <property type="protein sequence ID" value="NMP31795.1"/>
    <property type="molecule type" value="Genomic_DNA"/>
</dbReference>
<evidence type="ECO:0008006" key="3">
    <source>
        <dbReference type="Google" id="ProtNLM"/>
    </source>
</evidence>
<dbReference type="Proteomes" id="UP000568664">
    <property type="component" value="Unassembled WGS sequence"/>
</dbReference>
<keyword evidence="2" id="KW-1185">Reference proteome</keyword>
<accession>A0A7Y0LEN9</accession>
<dbReference type="RefSeq" id="WP_169075138.1">
    <property type="nucleotide sequence ID" value="NZ_JABBXH010000003.1"/>
</dbReference>
<evidence type="ECO:0000313" key="1">
    <source>
        <dbReference type="EMBL" id="NMP31795.1"/>
    </source>
</evidence>
<evidence type="ECO:0000313" key="2">
    <source>
        <dbReference type="Proteomes" id="UP000568664"/>
    </source>
</evidence>
<organism evidence="1 2">
    <name type="scientific">Thalassotalea algicola</name>
    <dbReference type="NCBI Taxonomy" id="2716224"/>
    <lineage>
        <taxon>Bacteria</taxon>
        <taxon>Pseudomonadati</taxon>
        <taxon>Pseudomonadota</taxon>
        <taxon>Gammaproteobacteria</taxon>
        <taxon>Alteromonadales</taxon>
        <taxon>Colwelliaceae</taxon>
        <taxon>Thalassotalea</taxon>
    </lineage>
</organism>
<sequence>MRELSVNEIKEVSGGINPAVVIVAVKVAQKLAPVVKAAATAAASYIAGSVGYELGNG</sequence>
<gene>
    <name evidence="1" type="ORF">HII17_09485</name>
</gene>
<proteinExistence type="predicted"/>
<reference evidence="1 2" key="1">
    <citation type="submission" date="2020-04" db="EMBL/GenBank/DDBJ databases">
        <title>Thalassotalea sp. M1531, isolated from the surface of marine red alga.</title>
        <authorList>
            <person name="Pang L."/>
            <person name="Lu D.-C."/>
        </authorList>
    </citation>
    <scope>NUCLEOTIDE SEQUENCE [LARGE SCALE GENOMIC DNA]</scope>
    <source>
        <strain evidence="1 2">M1531</strain>
    </source>
</reference>